<evidence type="ECO:0000256" key="6">
    <source>
        <dbReference type="ARBA" id="ARBA00022989"/>
    </source>
</evidence>
<comment type="caution">
    <text evidence="9">The sequence shown here is derived from an EMBL/GenBank/DDBJ whole genome shotgun (WGS) entry which is preliminary data.</text>
</comment>
<dbReference type="OrthoDB" id="1112648at2759"/>
<comment type="subcellular location">
    <subcellularLocation>
        <location evidence="2">Lipid droplet</location>
    </subcellularLocation>
    <subcellularLocation>
        <location evidence="1">Membrane</location>
        <topology evidence="1">Multi-pass membrane protein</topology>
    </subcellularLocation>
</comment>
<reference evidence="9" key="1">
    <citation type="submission" date="2019-07" db="EMBL/GenBank/DDBJ databases">
        <authorList>
            <person name="Dittberner H."/>
        </authorList>
    </citation>
    <scope>NUCLEOTIDE SEQUENCE [LARGE SCALE GENOMIC DNA]</scope>
</reference>
<keyword evidence="7 8" id="KW-0472">Membrane</keyword>
<name>A0A565CJ06_9BRAS</name>
<evidence type="ECO:0000256" key="8">
    <source>
        <dbReference type="SAM" id="Phobius"/>
    </source>
</evidence>
<comment type="similarity">
    <text evidence="3">Belongs to the oleosin family.</text>
</comment>
<evidence type="ECO:0000256" key="4">
    <source>
        <dbReference type="ARBA" id="ARBA00022677"/>
    </source>
</evidence>
<dbReference type="GO" id="GO:0019915">
    <property type="term" value="P:lipid storage"/>
    <property type="evidence" value="ECO:0007669"/>
    <property type="project" value="TreeGrafter"/>
</dbReference>
<feature type="transmembrane region" description="Helical" evidence="8">
    <location>
        <begin position="32"/>
        <end position="53"/>
    </location>
</feature>
<evidence type="ECO:0000256" key="3">
    <source>
        <dbReference type="ARBA" id="ARBA00010858"/>
    </source>
</evidence>
<dbReference type="AlphaFoldDB" id="A0A565CJ06"/>
<protein>
    <recommendedName>
        <fullName evidence="11">Oleosin</fullName>
    </recommendedName>
</protein>
<dbReference type="GO" id="GO:0016020">
    <property type="term" value="C:membrane"/>
    <property type="evidence" value="ECO:0007669"/>
    <property type="project" value="UniProtKB-SubCell"/>
</dbReference>
<accession>A0A565CJ06</accession>
<feature type="transmembrane region" description="Helical" evidence="8">
    <location>
        <begin position="88"/>
        <end position="113"/>
    </location>
</feature>
<evidence type="ECO:0000256" key="5">
    <source>
        <dbReference type="ARBA" id="ARBA00022692"/>
    </source>
</evidence>
<evidence type="ECO:0000313" key="10">
    <source>
        <dbReference type="Proteomes" id="UP000489600"/>
    </source>
</evidence>
<dbReference type="PANTHER" id="PTHR33203:SF26">
    <property type="entry name" value="GLYCINE-RICH PROTEIN-RELATED"/>
    <property type="match status" value="1"/>
</dbReference>
<feature type="transmembrane region" description="Helical" evidence="8">
    <location>
        <begin position="60"/>
        <end position="82"/>
    </location>
</feature>
<evidence type="ECO:0000256" key="7">
    <source>
        <dbReference type="ARBA" id="ARBA00023136"/>
    </source>
</evidence>
<organism evidence="9 10">
    <name type="scientific">Arabis nemorensis</name>
    <dbReference type="NCBI Taxonomy" id="586526"/>
    <lineage>
        <taxon>Eukaryota</taxon>
        <taxon>Viridiplantae</taxon>
        <taxon>Streptophyta</taxon>
        <taxon>Embryophyta</taxon>
        <taxon>Tracheophyta</taxon>
        <taxon>Spermatophyta</taxon>
        <taxon>Magnoliopsida</taxon>
        <taxon>eudicotyledons</taxon>
        <taxon>Gunneridae</taxon>
        <taxon>Pentapetalae</taxon>
        <taxon>rosids</taxon>
        <taxon>malvids</taxon>
        <taxon>Brassicales</taxon>
        <taxon>Brassicaceae</taxon>
        <taxon>Arabideae</taxon>
        <taxon>Arabis</taxon>
    </lineage>
</organism>
<keyword evidence="10" id="KW-1185">Reference proteome</keyword>
<dbReference type="PANTHER" id="PTHR33203">
    <property type="entry name" value="OLEOSIN"/>
    <property type="match status" value="1"/>
</dbReference>
<evidence type="ECO:0000313" key="9">
    <source>
        <dbReference type="EMBL" id="VVB13587.1"/>
    </source>
</evidence>
<keyword evidence="6 8" id="KW-1133">Transmembrane helix</keyword>
<dbReference type="GO" id="GO:0048608">
    <property type="term" value="P:reproductive structure development"/>
    <property type="evidence" value="ECO:0007669"/>
    <property type="project" value="UniProtKB-ARBA"/>
</dbReference>
<dbReference type="InterPro" id="IPR000136">
    <property type="entry name" value="Oleosin"/>
</dbReference>
<keyword evidence="5 8" id="KW-0812">Transmembrane</keyword>
<evidence type="ECO:0000256" key="1">
    <source>
        <dbReference type="ARBA" id="ARBA00004141"/>
    </source>
</evidence>
<dbReference type="EMBL" id="CABITT030000008">
    <property type="protein sequence ID" value="VVB13587.1"/>
    <property type="molecule type" value="Genomic_DNA"/>
</dbReference>
<evidence type="ECO:0008006" key="11">
    <source>
        <dbReference type="Google" id="ProtNLM"/>
    </source>
</evidence>
<dbReference type="Proteomes" id="UP000489600">
    <property type="component" value="Unassembled WGS sequence"/>
</dbReference>
<dbReference type="GO" id="GO:0005576">
    <property type="term" value="C:extracellular region"/>
    <property type="evidence" value="ECO:0007669"/>
    <property type="project" value="TreeGrafter"/>
</dbReference>
<dbReference type="GO" id="GO:0012511">
    <property type="term" value="C:monolayer-surrounded lipid storage body"/>
    <property type="evidence" value="ECO:0007669"/>
    <property type="project" value="InterPro"/>
</dbReference>
<dbReference type="Pfam" id="PF01277">
    <property type="entry name" value="Oleosin"/>
    <property type="match status" value="1"/>
</dbReference>
<keyword evidence="4" id="KW-0551">Lipid droplet</keyword>
<dbReference type="GO" id="GO:0009791">
    <property type="term" value="P:post-embryonic development"/>
    <property type="evidence" value="ECO:0007669"/>
    <property type="project" value="UniProtKB-ARBA"/>
</dbReference>
<proteinExistence type="inferred from homology"/>
<evidence type="ECO:0000256" key="2">
    <source>
        <dbReference type="ARBA" id="ARBA00004502"/>
    </source>
</evidence>
<sequence length="159" mass="17274">MREELVQNANQPQSTQSMREGRLFSFLKTFSFIMPLLDLIKVVIASVASVALLGFAGLTLAVSTVGFLVSTPLFIIFSPILVPATVVTTLLATGLTAGSSIGVTALGLIIWLIKIHHGIRSRFGSSSSHVISIMIGLSIGWEYNQEKIHLRKELRPLQD</sequence>
<gene>
    <name evidence="9" type="ORF">ANE_LOCUS24031</name>
</gene>